<name>A0A6A6SUR6_9PLEO</name>
<dbReference type="Proteomes" id="UP000799324">
    <property type="component" value="Unassembled WGS sequence"/>
</dbReference>
<dbReference type="OrthoDB" id="2396694at2759"/>
<dbReference type="AlphaFoldDB" id="A0A6A6SUR6"/>
<feature type="transmembrane region" description="Helical" evidence="1">
    <location>
        <begin position="220"/>
        <end position="236"/>
    </location>
</feature>
<accession>A0A6A6SUR6</accession>
<feature type="transmembrane region" description="Helical" evidence="1">
    <location>
        <begin position="12"/>
        <end position="31"/>
    </location>
</feature>
<protein>
    <submittedName>
        <fullName evidence="2">Uncharacterized protein</fullName>
    </submittedName>
</protein>
<evidence type="ECO:0000313" key="3">
    <source>
        <dbReference type="Proteomes" id="UP000799324"/>
    </source>
</evidence>
<evidence type="ECO:0000256" key="1">
    <source>
        <dbReference type="SAM" id="Phobius"/>
    </source>
</evidence>
<reference evidence="2" key="1">
    <citation type="journal article" date="2020" name="Stud. Mycol.">
        <title>101 Dothideomycetes genomes: a test case for predicting lifestyles and emergence of pathogens.</title>
        <authorList>
            <person name="Haridas S."/>
            <person name="Albert R."/>
            <person name="Binder M."/>
            <person name="Bloem J."/>
            <person name="Labutti K."/>
            <person name="Salamov A."/>
            <person name="Andreopoulos B."/>
            <person name="Baker S."/>
            <person name="Barry K."/>
            <person name="Bills G."/>
            <person name="Bluhm B."/>
            <person name="Cannon C."/>
            <person name="Castanera R."/>
            <person name="Culley D."/>
            <person name="Daum C."/>
            <person name="Ezra D."/>
            <person name="Gonzalez J."/>
            <person name="Henrissat B."/>
            <person name="Kuo A."/>
            <person name="Liang C."/>
            <person name="Lipzen A."/>
            <person name="Lutzoni F."/>
            <person name="Magnuson J."/>
            <person name="Mondo S."/>
            <person name="Nolan M."/>
            <person name="Ohm R."/>
            <person name="Pangilinan J."/>
            <person name="Park H.-J."/>
            <person name="Ramirez L."/>
            <person name="Alfaro M."/>
            <person name="Sun H."/>
            <person name="Tritt A."/>
            <person name="Yoshinaga Y."/>
            <person name="Zwiers L.-H."/>
            <person name="Turgeon B."/>
            <person name="Goodwin S."/>
            <person name="Spatafora J."/>
            <person name="Crous P."/>
            <person name="Grigoriev I."/>
        </authorList>
    </citation>
    <scope>NUCLEOTIDE SEQUENCE</scope>
    <source>
        <strain evidence="2">CBS 122681</strain>
    </source>
</reference>
<keyword evidence="1" id="KW-0472">Membrane</keyword>
<proteinExistence type="predicted"/>
<feature type="transmembrane region" description="Helical" evidence="1">
    <location>
        <begin position="79"/>
        <end position="100"/>
    </location>
</feature>
<sequence length="237" mass="26560">MDSLAPIHDTQCFSLPYGLIGFTVHLAIYVTTWSLINLQTLSGNDLHQSWVNIRISVAGALGGSFIAFFNAYRCREHRPLLLLCIVKGSFTIMVNCMNIAKNFENMRPPLSGAWYTFMALCPPTLVLALVGMGRLAKEGWEDGRMKGVIAGFIVVWVVLTLCCREINVKEKNEADHWSDFLWSLMMEAFPFEVPIACDWVIAVSSDNLTGVLSNVERESVAIYVLYIVFTLAPMLNR</sequence>
<feature type="transmembrane region" description="Helical" evidence="1">
    <location>
        <begin position="51"/>
        <end position="72"/>
    </location>
</feature>
<evidence type="ECO:0000313" key="2">
    <source>
        <dbReference type="EMBL" id="KAF2651496.1"/>
    </source>
</evidence>
<feature type="transmembrane region" description="Helical" evidence="1">
    <location>
        <begin position="148"/>
        <end position="167"/>
    </location>
</feature>
<feature type="transmembrane region" description="Helical" evidence="1">
    <location>
        <begin position="112"/>
        <end position="136"/>
    </location>
</feature>
<gene>
    <name evidence="2" type="ORF">K491DRAFT_696405</name>
</gene>
<keyword evidence="1" id="KW-0812">Transmembrane</keyword>
<keyword evidence="1" id="KW-1133">Transmembrane helix</keyword>
<keyword evidence="3" id="KW-1185">Reference proteome</keyword>
<dbReference type="EMBL" id="MU004424">
    <property type="protein sequence ID" value="KAF2651496.1"/>
    <property type="molecule type" value="Genomic_DNA"/>
</dbReference>
<organism evidence="2 3">
    <name type="scientific">Lophiostoma macrostomum CBS 122681</name>
    <dbReference type="NCBI Taxonomy" id="1314788"/>
    <lineage>
        <taxon>Eukaryota</taxon>
        <taxon>Fungi</taxon>
        <taxon>Dikarya</taxon>
        <taxon>Ascomycota</taxon>
        <taxon>Pezizomycotina</taxon>
        <taxon>Dothideomycetes</taxon>
        <taxon>Pleosporomycetidae</taxon>
        <taxon>Pleosporales</taxon>
        <taxon>Lophiostomataceae</taxon>
        <taxon>Lophiostoma</taxon>
    </lineage>
</organism>